<reference evidence="1 2" key="1">
    <citation type="journal article" date="2016" name="Nat. Commun.">
        <title>Thousands of microbial genomes shed light on interconnected biogeochemical processes in an aquifer system.</title>
        <authorList>
            <person name="Anantharaman K."/>
            <person name="Brown C.T."/>
            <person name="Hug L.A."/>
            <person name="Sharon I."/>
            <person name="Castelle C.J."/>
            <person name="Probst A.J."/>
            <person name="Thomas B.C."/>
            <person name="Singh A."/>
            <person name="Wilkins M.J."/>
            <person name="Karaoz U."/>
            <person name="Brodie E.L."/>
            <person name="Williams K.H."/>
            <person name="Hubbard S.S."/>
            <person name="Banfield J.F."/>
        </authorList>
    </citation>
    <scope>NUCLEOTIDE SEQUENCE [LARGE SCALE GENOMIC DNA]</scope>
</reference>
<accession>A0A1F7X200</accession>
<evidence type="ECO:0000313" key="1">
    <source>
        <dbReference type="EMBL" id="OGM08997.1"/>
    </source>
</evidence>
<protein>
    <submittedName>
        <fullName evidence="1">Uncharacterized protein</fullName>
    </submittedName>
</protein>
<evidence type="ECO:0000313" key="2">
    <source>
        <dbReference type="Proteomes" id="UP000179219"/>
    </source>
</evidence>
<gene>
    <name evidence="1" type="ORF">A2159_01245</name>
</gene>
<dbReference type="AlphaFoldDB" id="A0A1F7X200"/>
<proteinExistence type="predicted"/>
<dbReference type="Proteomes" id="UP000179219">
    <property type="component" value="Unassembled WGS sequence"/>
</dbReference>
<comment type="caution">
    <text evidence="1">The sequence shown here is derived from an EMBL/GenBank/DDBJ whole genome shotgun (WGS) entry which is preliminary data.</text>
</comment>
<sequence length="318" mass="36076">MSDIVSPEINNGLTPEVINKPETPFYPGISSNRLYFHGTRSKESLDSILSNGLEPPATAVSKDTLARRISFTDFNRYSGSQGFILGIMPEKGEINEIKPMFAREARISSDLDRLPPERTIFYLPGSNKLTREIFYRIREDVNRYFEAGFENELLINNLNQMVKNTEEGLHKEATIINDNNPGHVHLIAQEIVWNELCGYTTHLYDDLSFDAKIIMDIQEKQVITSSDQLLSATEKVGDFVKFDSKAYLNNLRFLSNIENIKGLGFEDLNYPIKDQVKEIGKWLVTLPSNNKKSGQAEEASKQNRIGRLIAQLRGIGKK</sequence>
<name>A0A1F7X200_9BACT</name>
<organism evidence="1 2">
    <name type="scientific">Candidatus Woesebacteria bacterium RBG_13_34_9</name>
    <dbReference type="NCBI Taxonomy" id="1802477"/>
    <lineage>
        <taxon>Bacteria</taxon>
        <taxon>Candidatus Woeseibacteriota</taxon>
    </lineage>
</organism>
<dbReference type="EMBL" id="MGFP01000033">
    <property type="protein sequence ID" value="OGM08997.1"/>
    <property type="molecule type" value="Genomic_DNA"/>
</dbReference>